<dbReference type="NCBIfam" id="TIGR00253">
    <property type="entry name" value="RNA_bind_YhbY"/>
    <property type="match status" value="1"/>
</dbReference>
<dbReference type="InterPro" id="IPR051925">
    <property type="entry name" value="RNA-binding_domain"/>
</dbReference>
<evidence type="ECO:0000256" key="2">
    <source>
        <dbReference type="PROSITE-ProRule" id="PRU00626"/>
    </source>
</evidence>
<feature type="domain" description="CRM" evidence="3">
    <location>
        <begin position="2"/>
        <end position="99"/>
    </location>
</feature>
<sequence>MKELQGFQRKYLRGLAHGIKPVVFVGQKGVTDAVILSMEEALNAHELIKVKFIDFKEKESKETLSEELKDRTGSCLAGMIGHMSIFYRPHKDPKKRHIVVPKTRKDIPV</sequence>
<dbReference type="EMBL" id="CAADHO010000002">
    <property type="protein sequence ID" value="VFQ43654.1"/>
    <property type="molecule type" value="Genomic_DNA"/>
</dbReference>
<accession>A0A4U8YJZ1</accession>
<evidence type="ECO:0000256" key="1">
    <source>
        <dbReference type="ARBA" id="ARBA00022884"/>
    </source>
</evidence>
<dbReference type="InterPro" id="IPR035920">
    <property type="entry name" value="YhbY-like_sf"/>
</dbReference>
<gene>
    <name evidence="4" type="ORF">MSL71_12930</name>
</gene>
<name>A0A4U8YJZ1_9BACT</name>
<dbReference type="PROSITE" id="PS51295">
    <property type="entry name" value="CRM"/>
    <property type="match status" value="1"/>
</dbReference>
<protein>
    <submittedName>
        <fullName evidence="4">Rna-binding protein yhby</fullName>
    </submittedName>
</protein>
<dbReference type="Gene3D" id="3.30.110.60">
    <property type="entry name" value="YhbY-like"/>
    <property type="match status" value="1"/>
</dbReference>
<evidence type="ECO:0000313" key="5">
    <source>
        <dbReference type="Proteomes" id="UP000507962"/>
    </source>
</evidence>
<dbReference type="InterPro" id="IPR017924">
    <property type="entry name" value="RNA-binding_YhbY"/>
</dbReference>
<proteinExistence type="predicted"/>
<reference evidence="4 5" key="1">
    <citation type="submission" date="2019-03" db="EMBL/GenBank/DDBJ databases">
        <authorList>
            <person name="Nijsse B."/>
        </authorList>
    </citation>
    <scope>NUCLEOTIDE SEQUENCE [LARGE SCALE GENOMIC DNA]</scope>
    <source>
        <strain evidence="4">Desulfoluna butyratoxydans MSL71</strain>
    </source>
</reference>
<dbReference type="RefSeq" id="WP_180137967.1">
    <property type="nucleotide sequence ID" value="NZ_CAADHO010000002.1"/>
</dbReference>
<keyword evidence="5" id="KW-1185">Reference proteome</keyword>
<keyword evidence="1 2" id="KW-0694">RNA-binding</keyword>
<dbReference type="SUPFAM" id="SSF75471">
    <property type="entry name" value="YhbY-like"/>
    <property type="match status" value="1"/>
</dbReference>
<evidence type="ECO:0000313" key="4">
    <source>
        <dbReference type="EMBL" id="VFQ43654.1"/>
    </source>
</evidence>
<dbReference type="PANTHER" id="PTHR40065:SF3">
    <property type="entry name" value="RNA-BINDING PROTEIN YHBY"/>
    <property type="match status" value="1"/>
</dbReference>
<dbReference type="InterPro" id="IPR001890">
    <property type="entry name" value="RNA-binding_CRM"/>
</dbReference>
<organism evidence="4 5">
    <name type="scientific">Desulfoluna butyratoxydans</name>
    <dbReference type="NCBI Taxonomy" id="231438"/>
    <lineage>
        <taxon>Bacteria</taxon>
        <taxon>Pseudomonadati</taxon>
        <taxon>Thermodesulfobacteriota</taxon>
        <taxon>Desulfobacteria</taxon>
        <taxon>Desulfobacterales</taxon>
        <taxon>Desulfolunaceae</taxon>
        <taxon>Desulfoluna</taxon>
    </lineage>
</organism>
<dbReference type="GO" id="GO:0003723">
    <property type="term" value="F:RNA binding"/>
    <property type="evidence" value="ECO:0007669"/>
    <property type="project" value="UniProtKB-UniRule"/>
</dbReference>
<dbReference type="PANTHER" id="PTHR40065">
    <property type="entry name" value="RNA-BINDING PROTEIN YHBY"/>
    <property type="match status" value="1"/>
</dbReference>
<dbReference type="SMART" id="SM01103">
    <property type="entry name" value="CRS1_YhbY"/>
    <property type="match status" value="1"/>
</dbReference>
<dbReference type="Pfam" id="PF01985">
    <property type="entry name" value="CRS1_YhbY"/>
    <property type="match status" value="1"/>
</dbReference>
<dbReference type="AlphaFoldDB" id="A0A4U8YJZ1"/>
<dbReference type="Proteomes" id="UP000507962">
    <property type="component" value="Unassembled WGS sequence"/>
</dbReference>
<evidence type="ECO:0000259" key="3">
    <source>
        <dbReference type="PROSITE" id="PS51295"/>
    </source>
</evidence>